<feature type="region of interest" description="Disordered" evidence="1">
    <location>
        <begin position="52"/>
        <end position="103"/>
    </location>
</feature>
<keyword evidence="2" id="KW-1133">Transmembrane helix</keyword>
<keyword evidence="2" id="KW-0472">Membrane</keyword>
<feature type="transmembrane region" description="Helical" evidence="2">
    <location>
        <begin position="14"/>
        <end position="33"/>
    </location>
</feature>
<protein>
    <recommendedName>
        <fullName evidence="5">Polysaccharide deacetylase</fullName>
    </recommendedName>
</protein>
<gene>
    <name evidence="3" type="ORF">P7D85_00930</name>
</gene>
<keyword evidence="4" id="KW-1185">Reference proteome</keyword>
<sequence length="117" mass="13409">MDGTTKEQDKIRRGTLLISLLLLVCSLGSYFVYQHFYQPELHVSFVSKKILPNTGSLNKTAPKQEKTKVEKRSSEKNEGQPELRQDLFNQRQVKRQTNQVSSSAKIFRLSDRLGSLP</sequence>
<feature type="compositionally biased region" description="Polar residues" evidence="1">
    <location>
        <begin position="87"/>
        <end position="103"/>
    </location>
</feature>
<accession>A0ABU3ETX4</accession>
<organism evidence="3 4">
    <name type="scientific">Enterococcus hulanensis</name>
    <dbReference type="NCBI Taxonomy" id="2559929"/>
    <lineage>
        <taxon>Bacteria</taxon>
        <taxon>Bacillati</taxon>
        <taxon>Bacillota</taxon>
        <taxon>Bacilli</taxon>
        <taxon>Lactobacillales</taxon>
        <taxon>Enterococcaceae</taxon>
        <taxon>Enterococcus</taxon>
    </lineage>
</organism>
<evidence type="ECO:0000313" key="3">
    <source>
        <dbReference type="EMBL" id="MDT2598314.1"/>
    </source>
</evidence>
<evidence type="ECO:0000256" key="2">
    <source>
        <dbReference type="SAM" id="Phobius"/>
    </source>
</evidence>
<feature type="compositionally biased region" description="Basic and acidic residues" evidence="1">
    <location>
        <begin position="62"/>
        <end position="85"/>
    </location>
</feature>
<dbReference type="RefSeq" id="WP_311821340.1">
    <property type="nucleotide sequence ID" value="NZ_JARPYF010000001.1"/>
</dbReference>
<evidence type="ECO:0000313" key="4">
    <source>
        <dbReference type="Proteomes" id="UP001252875"/>
    </source>
</evidence>
<name>A0ABU3ETX4_9ENTE</name>
<dbReference type="EMBL" id="JARPYI010000001">
    <property type="protein sequence ID" value="MDT2598314.1"/>
    <property type="molecule type" value="Genomic_DNA"/>
</dbReference>
<keyword evidence="2" id="KW-0812">Transmembrane</keyword>
<comment type="caution">
    <text evidence="3">The sequence shown here is derived from an EMBL/GenBank/DDBJ whole genome shotgun (WGS) entry which is preliminary data.</text>
</comment>
<evidence type="ECO:0000256" key="1">
    <source>
        <dbReference type="SAM" id="MobiDB-lite"/>
    </source>
</evidence>
<dbReference type="Proteomes" id="UP001252875">
    <property type="component" value="Unassembled WGS sequence"/>
</dbReference>
<evidence type="ECO:0008006" key="5">
    <source>
        <dbReference type="Google" id="ProtNLM"/>
    </source>
</evidence>
<reference evidence="3 4" key="1">
    <citation type="submission" date="2023-03" db="EMBL/GenBank/DDBJ databases">
        <authorList>
            <person name="Shen W."/>
            <person name="Cai J."/>
        </authorList>
    </citation>
    <scope>NUCLEOTIDE SEQUENCE [LARGE SCALE GENOMIC DNA]</scope>
    <source>
        <strain evidence="3 4">D6-4</strain>
    </source>
</reference>
<proteinExistence type="predicted"/>